<keyword evidence="2" id="KW-1185">Reference proteome</keyword>
<protein>
    <submittedName>
        <fullName evidence="1">Uncharacterized protein</fullName>
    </submittedName>
</protein>
<reference evidence="1 2" key="1">
    <citation type="journal article" date="2019" name="Environ. Microbiol.">
        <title>Species interactions and distinct microbial communities in high Arctic permafrost affected cryosols are associated with the CH4 and CO2 gas fluxes.</title>
        <authorList>
            <person name="Altshuler I."/>
            <person name="Hamel J."/>
            <person name="Turney S."/>
            <person name="Magnuson E."/>
            <person name="Levesque R."/>
            <person name="Greer C."/>
            <person name="Whyte L.G."/>
        </authorList>
    </citation>
    <scope>NUCLEOTIDE SEQUENCE [LARGE SCALE GENOMIC DNA]</scope>
    <source>
        <strain evidence="1 2">S5.20</strain>
    </source>
</reference>
<sequence length="263" mass="27540">MSGFDEVAFGEHPGRWPLPAAGSPMELWLRAVAAGGQGRYGSAMTDLDSLARSQSCRAVASLALSTRASFVRQLGGHRAARAWDGRAWALAGSDVPAAADALIGLAADALGVRRFALSGRLLDRAADLLAGDTTVTAPGRLPMRLAWVRAELAMFIGDGTAAVEHAEGAVDLASRWTSARHVTKSQVVLAAALCSVGDLPVSRRIADGALQTSERHGLVPLSWALACLLVDIGSAEHSPSRIAAVRDRLADVVRHRGGTWTAR</sequence>
<dbReference type="Proteomes" id="UP000320095">
    <property type="component" value="Unassembled WGS sequence"/>
</dbReference>
<comment type="caution">
    <text evidence="1">The sequence shown here is derived from an EMBL/GenBank/DDBJ whole genome shotgun (WGS) entry which is preliminary data.</text>
</comment>
<name>A0A502EDX0_9MYCO</name>
<dbReference type="RefSeq" id="WP_140691063.1">
    <property type="nucleotide sequence ID" value="NZ_RCZG01000004.1"/>
</dbReference>
<evidence type="ECO:0000313" key="1">
    <source>
        <dbReference type="EMBL" id="TPG34696.1"/>
    </source>
</evidence>
<organism evidence="1 2">
    <name type="scientific">Mycolicibacterium hodleri</name>
    <dbReference type="NCBI Taxonomy" id="49897"/>
    <lineage>
        <taxon>Bacteria</taxon>
        <taxon>Bacillati</taxon>
        <taxon>Actinomycetota</taxon>
        <taxon>Actinomycetes</taxon>
        <taxon>Mycobacteriales</taxon>
        <taxon>Mycobacteriaceae</taxon>
        <taxon>Mycolicibacterium</taxon>
    </lineage>
</organism>
<accession>A0A502EDX0</accession>
<gene>
    <name evidence="1" type="ORF">EAH80_12720</name>
</gene>
<dbReference type="AlphaFoldDB" id="A0A502EDX0"/>
<dbReference type="OrthoDB" id="4377297at2"/>
<proteinExistence type="predicted"/>
<dbReference type="EMBL" id="RCZG01000004">
    <property type="protein sequence ID" value="TPG34696.1"/>
    <property type="molecule type" value="Genomic_DNA"/>
</dbReference>
<evidence type="ECO:0000313" key="2">
    <source>
        <dbReference type="Proteomes" id="UP000320095"/>
    </source>
</evidence>